<sequence>MSTPNKQGGRGFSSPGGRALFTPCKRIGLSRNYKSPLLSPRVTQIEDNPASSTSIIDSCLESSSPILSQNKRMGLSRSYKKLVKSPAAATKQKINERLSESSTDSNPHLTPCKGLGLSKVSGSPIVDNTKNINITEVREDSIIYNDLLSVCKTPPNKQLGLVSCDQIPKKKIQFDTEFADELVPATTDQTLKSKEYKVCPSPSGSKIILMKKSKLSLKRNNIDTIESQEIENLRCDVEQLEGTVIDREETLSKLQQCAVYEQSQDLSTLTATWKNGCELALRRIITNYKGTSNINMDSLLMRLNVPKDILQYHSETDEFTWTLI</sequence>
<proteinExistence type="predicted"/>
<dbReference type="Proteomes" id="UP000695000">
    <property type="component" value="Unplaced"/>
</dbReference>
<evidence type="ECO:0000256" key="1">
    <source>
        <dbReference type="SAM" id="MobiDB-lite"/>
    </source>
</evidence>
<organism evidence="2 3">
    <name type="scientific">Nicrophorus vespilloides</name>
    <name type="common">Boreal carrion beetle</name>
    <dbReference type="NCBI Taxonomy" id="110193"/>
    <lineage>
        <taxon>Eukaryota</taxon>
        <taxon>Metazoa</taxon>
        <taxon>Ecdysozoa</taxon>
        <taxon>Arthropoda</taxon>
        <taxon>Hexapoda</taxon>
        <taxon>Insecta</taxon>
        <taxon>Pterygota</taxon>
        <taxon>Neoptera</taxon>
        <taxon>Endopterygota</taxon>
        <taxon>Coleoptera</taxon>
        <taxon>Polyphaga</taxon>
        <taxon>Staphyliniformia</taxon>
        <taxon>Silphidae</taxon>
        <taxon>Nicrophorinae</taxon>
        <taxon>Nicrophorus</taxon>
    </lineage>
</organism>
<protein>
    <submittedName>
        <fullName evidence="3">Uncharacterized protein LOC108559167 isoform X1</fullName>
    </submittedName>
</protein>
<name>A0ABM1MB77_NICVS</name>
<gene>
    <name evidence="3" type="primary">LOC108559167</name>
</gene>
<accession>A0ABM1MB77</accession>
<evidence type="ECO:0000313" key="3">
    <source>
        <dbReference type="RefSeq" id="XP_017771827.1"/>
    </source>
</evidence>
<feature type="region of interest" description="Disordered" evidence="1">
    <location>
        <begin position="86"/>
        <end position="111"/>
    </location>
</feature>
<dbReference type="RefSeq" id="XP_017771827.1">
    <property type="nucleotide sequence ID" value="XM_017916338.1"/>
</dbReference>
<keyword evidence="2" id="KW-1185">Reference proteome</keyword>
<reference evidence="3" key="1">
    <citation type="submission" date="2025-08" db="UniProtKB">
        <authorList>
            <consortium name="RefSeq"/>
        </authorList>
    </citation>
    <scope>IDENTIFICATION</scope>
    <source>
        <tissue evidence="3">Whole Larva</tissue>
    </source>
</reference>
<evidence type="ECO:0000313" key="2">
    <source>
        <dbReference type="Proteomes" id="UP000695000"/>
    </source>
</evidence>
<dbReference type="GeneID" id="108559167"/>